<protein>
    <submittedName>
        <fullName evidence="1">DUF2771 family protein</fullName>
    </submittedName>
</protein>
<dbReference type="Pfam" id="PF10969">
    <property type="entry name" value="DUF2771"/>
    <property type="match status" value="1"/>
</dbReference>
<dbReference type="AlphaFoldDB" id="A0A846X8R6"/>
<keyword evidence="2" id="KW-1185">Reference proteome</keyword>
<comment type="caution">
    <text evidence="1">The sequence shown here is derived from an EMBL/GenBank/DDBJ whole genome shotgun (WGS) entry which is preliminary data.</text>
</comment>
<evidence type="ECO:0000313" key="2">
    <source>
        <dbReference type="Proteomes" id="UP000582646"/>
    </source>
</evidence>
<dbReference type="EMBL" id="JAAXOQ010000039">
    <property type="protein sequence ID" value="NKY20669.1"/>
    <property type="molecule type" value="Genomic_DNA"/>
</dbReference>
<dbReference type="Proteomes" id="UP000582646">
    <property type="component" value="Unassembled WGS sequence"/>
</dbReference>
<dbReference type="InterPro" id="IPR024495">
    <property type="entry name" value="DUF2771"/>
</dbReference>
<accession>A0A846X8R6</accession>
<organism evidence="1 2">
    <name type="scientific">Tsukamurella spumae</name>
    <dbReference type="NCBI Taxonomy" id="44753"/>
    <lineage>
        <taxon>Bacteria</taxon>
        <taxon>Bacillati</taxon>
        <taxon>Actinomycetota</taxon>
        <taxon>Actinomycetes</taxon>
        <taxon>Mycobacteriales</taxon>
        <taxon>Tsukamurellaceae</taxon>
        <taxon>Tsukamurella</taxon>
    </lineage>
</organism>
<sequence length="180" mass="19294">MIKPSRNVLIAAVVFVVAAAVLFAFTISAALDKRAEPRPRPALHATVGSKLVEVSPMGYCVDGPPRVCDAPTVPTAIPVEPGRAITISLPTYITERPWFLTVQRVDPRTGREQREQITHLQPTHATLVLRSTPDLLLAAVDISVPSTVQDSEGNLQAQAVWGINTLPESAPKGTAPVQQP</sequence>
<proteinExistence type="predicted"/>
<reference evidence="1 2" key="1">
    <citation type="submission" date="2020-04" db="EMBL/GenBank/DDBJ databases">
        <title>MicrobeNet Type strains.</title>
        <authorList>
            <person name="Nicholson A.C."/>
        </authorList>
    </citation>
    <scope>NUCLEOTIDE SEQUENCE [LARGE SCALE GENOMIC DNA]</scope>
    <source>
        <strain evidence="1 2">DSM 44113</strain>
    </source>
</reference>
<dbReference type="RefSeq" id="WP_168547594.1">
    <property type="nucleotide sequence ID" value="NZ_BAAAKS010000002.1"/>
</dbReference>
<gene>
    <name evidence="1" type="ORF">HF999_20135</name>
</gene>
<name>A0A846X8R6_9ACTN</name>
<evidence type="ECO:0000313" key="1">
    <source>
        <dbReference type="EMBL" id="NKY20669.1"/>
    </source>
</evidence>